<gene>
    <name evidence="8" type="ordered locus">Acid345_0529</name>
</gene>
<dbReference type="OrthoDB" id="8228280at2"/>
<dbReference type="InterPro" id="IPR051907">
    <property type="entry name" value="DoxX-like_oxidoreductase"/>
</dbReference>
<dbReference type="EMBL" id="CP000360">
    <property type="protein sequence ID" value="ABF39534.1"/>
    <property type="molecule type" value="Genomic_DNA"/>
</dbReference>
<proteinExistence type="inferred from homology"/>
<dbReference type="PANTHER" id="PTHR33452">
    <property type="entry name" value="OXIDOREDUCTASE CATD-RELATED"/>
    <property type="match status" value="1"/>
</dbReference>
<evidence type="ECO:0000256" key="3">
    <source>
        <dbReference type="ARBA" id="ARBA00022475"/>
    </source>
</evidence>
<dbReference type="GO" id="GO:0005886">
    <property type="term" value="C:plasma membrane"/>
    <property type="evidence" value="ECO:0007669"/>
    <property type="project" value="UniProtKB-SubCell"/>
</dbReference>
<dbReference type="Pfam" id="PF07681">
    <property type="entry name" value="DoxX"/>
    <property type="match status" value="1"/>
</dbReference>
<dbReference type="Proteomes" id="UP000002432">
    <property type="component" value="Chromosome"/>
</dbReference>
<evidence type="ECO:0000256" key="4">
    <source>
        <dbReference type="ARBA" id="ARBA00022692"/>
    </source>
</evidence>
<accession>Q1IUB6</accession>
<evidence type="ECO:0000313" key="9">
    <source>
        <dbReference type="Proteomes" id="UP000002432"/>
    </source>
</evidence>
<reference evidence="8 9" key="1">
    <citation type="journal article" date="2009" name="Appl. Environ. Microbiol.">
        <title>Three genomes from the phylum Acidobacteria provide insight into the lifestyles of these microorganisms in soils.</title>
        <authorList>
            <person name="Ward N.L."/>
            <person name="Challacombe J.F."/>
            <person name="Janssen P.H."/>
            <person name="Henrissat B."/>
            <person name="Coutinho P.M."/>
            <person name="Wu M."/>
            <person name="Xie G."/>
            <person name="Haft D.H."/>
            <person name="Sait M."/>
            <person name="Badger J."/>
            <person name="Barabote R.D."/>
            <person name="Bradley B."/>
            <person name="Brettin T.S."/>
            <person name="Brinkac L.M."/>
            <person name="Bruce D."/>
            <person name="Creasy T."/>
            <person name="Daugherty S.C."/>
            <person name="Davidsen T.M."/>
            <person name="DeBoy R.T."/>
            <person name="Detter J.C."/>
            <person name="Dodson R.J."/>
            <person name="Durkin A.S."/>
            <person name="Ganapathy A."/>
            <person name="Gwinn-Giglio M."/>
            <person name="Han C.S."/>
            <person name="Khouri H."/>
            <person name="Kiss H."/>
            <person name="Kothari S.P."/>
            <person name="Madupu R."/>
            <person name="Nelson K.E."/>
            <person name="Nelson W.C."/>
            <person name="Paulsen I."/>
            <person name="Penn K."/>
            <person name="Ren Q."/>
            <person name="Rosovitz M.J."/>
            <person name="Selengut J.D."/>
            <person name="Shrivastava S."/>
            <person name="Sullivan S.A."/>
            <person name="Tapia R."/>
            <person name="Thompson L.S."/>
            <person name="Watkins K.L."/>
            <person name="Yang Q."/>
            <person name="Yu C."/>
            <person name="Zafar N."/>
            <person name="Zhou L."/>
            <person name="Kuske C.R."/>
        </authorList>
    </citation>
    <scope>NUCLEOTIDE SEQUENCE [LARGE SCALE GENOMIC DNA]</scope>
    <source>
        <strain evidence="8 9">Ellin345</strain>
    </source>
</reference>
<dbReference type="InterPro" id="IPR032808">
    <property type="entry name" value="DoxX"/>
</dbReference>
<dbReference type="eggNOG" id="COG2259">
    <property type="taxonomic scope" value="Bacteria"/>
</dbReference>
<keyword evidence="6 7" id="KW-0472">Membrane</keyword>
<sequence>MSLNTLVSRGYGLLINVANRLQSPFLLLVRLYWGWQFAQSGWGRLHHLDTATEFFASLGIPMPHLNAIFISNLELVGGILLAFGFGSRLVSLLLVGDMTVAYLTAERDALKMIFSDPGKFYNADPYTFWFASLMILVFGPGLFSIDYLIRKRMAGDAPLSSNDI</sequence>
<comment type="subcellular location">
    <subcellularLocation>
        <location evidence="1">Cell membrane</location>
        <topology evidence="1">Multi-pass membrane protein</topology>
    </subcellularLocation>
</comment>
<dbReference type="AlphaFoldDB" id="Q1IUB6"/>
<feature type="transmembrane region" description="Helical" evidence="7">
    <location>
        <begin position="126"/>
        <end position="149"/>
    </location>
</feature>
<name>Q1IUB6_KORVE</name>
<keyword evidence="3" id="KW-1003">Cell membrane</keyword>
<dbReference type="STRING" id="204669.Acid345_0529"/>
<evidence type="ECO:0000256" key="6">
    <source>
        <dbReference type="ARBA" id="ARBA00023136"/>
    </source>
</evidence>
<evidence type="ECO:0000313" key="8">
    <source>
        <dbReference type="EMBL" id="ABF39534.1"/>
    </source>
</evidence>
<keyword evidence="4 7" id="KW-0812">Transmembrane</keyword>
<evidence type="ECO:0000256" key="2">
    <source>
        <dbReference type="ARBA" id="ARBA00006679"/>
    </source>
</evidence>
<dbReference type="KEGG" id="aba:Acid345_0529"/>
<organism evidence="8 9">
    <name type="scientific">Koribacter versatilis (strain Ellin345)</name>
    <dbReference type="NCBI Taxonomy" id="204669"/>
    <lineage>
        <taxon>Bacteria</taxon>
        <taxon>Pseudomonadati</taxon>
        <taxon>Acidobacteriota</taxon>
        <taxon>Terriglobia</taxon>
        <taxon>Terriglobales</taxon>
        <taxon>Candidatus Korobacteraceae</taxon>
        <taxon>Candidatus Korobacter</taxon>
    </lineage>
</organism>
<keyword evidence="9" id="KW-1185">Reference proteome</keyword>
<dbReference type="EnsemblBacteria" id="ABF39534">
    <property type="protein sequence ID" value="ABF39534"/>
    <property type="gene ID" value="Acid345_0529"/>
</dbReference>
<evidence type="ECO:0000256" key="1">
    <source>
        <dbReference type="ARBA" id="ARBA00004651"/>
    </source>
</evidence>
<comment type="similarity">
    <text evidence="2">Belongs to the DoxX family.</text>
</comment>
<dbReference type="RefSeq" id="WP_011521336.1">
    <property type="nucleotide sequence ID" value="NC_008009.1"/>
</dbReference>
<dbReference type="PANTHER" id="PTHR33452:SF1">
    <property type="entry name" value="INNER MEMBRANE PROTEIN YPHA-RELATED"/>
    <property type="match status" value="1"/>
</dbReference>
<evidence type="ECO:0000256" key="5">
    <source>
        <dbReference type="ARBA" id="ARBA00022989"/>
    </source>
</evidence>
<dbReference type="HOGENOM" id="CLU_058421_7_3_0"/>
<evidence type="ECO:0000256" key="7">
    <source>
        <dbReference type="SAM" id="Phobius"/>
    </source>
</evidence>
<protein>
    <submittedName>
        <fullName evidence="8">DoxX</fullName>
    </submittedName>
</protein>
<keyword evidence="5 7" id="KW-1133">Transmembrane helix</keyword>
<feature type="transmembrane region" description="Helical" evidence="7">
    <location>
        <begin position="65"/>
        <end position="85"/>
    </location>
</feature>